<sequence>MLYIFTGDGKGKTSAALGMAFRAAGYGYRSVVVQFMKGRETGEIKMARKESLITVFQFGRRGWVDFSHPSRKDCQLARAGLQRAKEVAVLKPFLLVLDEFNLAVARGLLEKKTALDFLKEICSQTHVVLTGREAGKEFIEMADLVTEFKALRHPFDKGRSAVCGLDY</sequence>
<dbReference type="InterPro" id="IPR027417">
    <property type="entry name" value="P-loop_NTPase"/>
</dbReference>
<dbReference type="STRING" id="1968527.B5M47_01810"/>
<dbReference type="Pfam" id="PF02572">
    <property type="entry name" value="CobA_CobO_BtuR"/>
    <property type="match status" value="1"/>
</dbReference>
<dbReference type="AlphaFoldDB" id="A0A1W9NYC7"/>
<comment type="caution">
    <text evidence="1">The sequence shown here is derived from an EMBL/GenBank/DDBJ whole genome shotgun (WGS) entry which is preliminary data.</text>
</comment>
<evidence type="ECO:0008006" key="3">
    <source>
        <dbReference type="Google" id="ProtNLM"/>
    </source>
</evidence>
<accession>A0A1W9NYC7</accession>
<dbReference type="EMBL" id="MZGJ01000007">
    <property type="protein sequence ID" value="OQX51155.1"/>
    <property type="molecule type" value="Genomic_DNA"/>
</dbReference>
<dbReference type="InterPro" id="IPR003724">
    <property type="entry name" value="CblAdoTrfase_CobA"/>
</dbReference>
<dbReference type="GO" id="GO:0008817">
    <property type="term" value="F:corrinoid adenosyltransferase activity"/>
    <property type="evidence" value="ECO:0007669"/>
    <property type="project" value="InterPro"/>
</dbReference>
<dbReference type="SUPFAM" id="SSF52540">
    <property type="entry name" value="P-loop containing nucleoside triphosphate hydrolases"/>
    <property type="match status" value="1"/>
</dbReference>
<dbReference type="PANTHER" id="PTHR46638">
    <property type="entry name" value="CORRINOID ADENOSYLTRANSFERASE"/>
    <property type="match status" value="1"/>
</dbReference>
<dbReference type="GO" id="GO:0009236">
    <property type="term" value="P:cobalamin biosynthetic process"/>
    <property type="evidence" value="ECO:0007669"/>
    <property type="project" value="InterPro"/>
</dbReference>
<protein>
    <recommendedName>
        <fullName evidence="3">Cob(I)yrinic acid a,c-diamide adenosyltransferase</fullName>
    </recommendedName>
</protein>
<reference evidence="2" key="1">
    <citation type="submission" date="2017-03" db="EMBL/GenBank/DDBJ databases">
        <title>Novel pathways for hydrocarbon cycling and metabolic interdependencies in hydrothermal sediment communities.</title>
        <authorList>
            <person name="Dombrowski N."/>
            <person name="Seitz K."/>
            <person name="Teske A."/>
            <person name="Baker B."/>
        </authorList>
    </citation>
    <scope>NUCLEOTIDE SEQUENCE [LARGE SCALE GENOMIC DNA]</scope>
</reference>
<name>A0A1W9NYC7_UNCC3</name>
<gene>
    <name evidence="1" type="ORF">B5M47_01810</name>
</gene>
<organism evidence="1 2">
    <name type="scientific">candidate division CPR3 bacterium 4484_211</name>
    <dbReference type="NCBI Taxonomy" id="1968527"/>
    <lineage>
        <taxon>Bacteria</taxon>
        <taxon>Bacteria division CPR3</taxon>
    </lineage>
</organism>
<evidence type="ECO:0000313" key="2">
    <source>
        <dbReference type="Proteomes" id="UP000192520"/>
    </source>
</evidence>
<dbReference type="PIRSF" id="PIRSF015617">
    <property type="entry name" value="Adensltrnsf_CobA"/>
    <property type="match status" value="1"/>
</dbReference>
<evidence type="ECO:0000313" key="1">
    <source>
        <dbReference type="EMBL" id="OQX51155.1"/>
    </source>
</evidence>
<dbReference type="Proteomes" id="UP000192520">
    <property type="component" value="Unassembled WGS sequence"/>
</dbReference>
<dbReference type="PANTHER" id="PTHR46638:SF1">
    <property type="entry name" value="CORRINOID ADENOSYLTRANSFERASE"/>
    <property type="match status" value="1"/>
</dbReference>
<dbReference type="Gene3D" id="3.40.50.300">
    <property type="entry name" value="P-loop containing nucleotide triphosphate hydrolases"/>
    <property type="match status" value="1"/>
</dbReference>
<proteinExistence type="predicted"/>
<dbReference type="GO" id="GO:0005524">
    <property type="term" value="F:ATP binding"/>
    <property type="evidence" value="ECO:0007669"/>
    <property type="project" value="InterPro"/>
</dbReference>